<dbReference type="GO" id="GO:0009307">
    <property type="term" value="P:DNA restriction-modification system"/>
    <property type="evidence" value="ECO:0007669"/>
    <property type="project" value="UniProtKB-KW"/>
</dbReference>
<feature type="domain" description="Type I restriction modification DNA specificity" evidence="4">
    <location>
        <begin position="207"/>
        <end position="361"/>
    </location>
</feature>
<comment type="similarity">
    <text evidence="1">Belongs to the type-I restriction system S methylase family.</text>
</comment>
<dbReference type="EMBL" id="PFPS01000097">
    <property type="protein sequence ID" value="PJA02143.1"/>
    <property type="molecule type" value="Genomic_DNA"/>
</dbReference>
<evidence type="ECO:0000259" key="4">
    <source>
        <dbReference type="Pfam" id="PF01420"/>
    </source>
</evidence>
<organism evidence="5 6">
    <name type="scientific">bacterium (Candidatus Gribaldobacteria) CG_4_10_14_0_2_um_filter_36_18</name>
    <dbReference type="NCBI Taxonomy" id="2014264"/>
    <lineage>
        <taxon>Bacteria</taxon>
        <taxon>Candidatus Gribaldobacteria</taxon>
    </lineage>
</organism>
<dbReference type="Gene3D" id="3.90.220.20">
    <property type="entry name" value="DNA methylase specificity domains"/>
    <property type="match status" value="2"/>
</dbReference>
<dbReference type="InterPro" id="IPR052021">
    <property type="entry name" value="Type-I_RS_S_subunit"/>
</dbReference>
<dbReference type="AlphaFoldDB" id="A0A2M7VK15"/>
<keyword evidence="3" id="KW-0238">DNA-binding</keyword>
<dbReference type="PANTHER" id="PTHR30408:SF13">
    <property type="entry name" value="TYPE I RESTRICTION ENZYME HINDI SPECIFICITY SUBUNIT"/>
    <property type="match status" value="1"/>
</dbReference>
<accession>A0A2M7VK15</accession>
<dbReference type="PANTHER" id="PTHR30408">
    <property type="entry name" value="TYPE-1 RESTRICTION ENZYME ECOKI SPECIFICITY PROTEIN"/>
    <property type="match status" value="1"/>
</dbReference>
<dbReference type="InterPro" id="IPR044946">
    <property type="entry name" value="Restrct_endonuc_typeI_TRD_sf"/>
</dbReference>
<reference evidence="6" key="1">
    <citation type="submission" date="2017-09" db="EMBL/GenBank/DDBJ databases">
        <title>Depth-based differentiation of microbial function through sediment-hosted aquifers and enrichment of novel symbionts in the deep terrestrial subsurface.</title>
        <authorList>
            <person name="Probst A.J."/>
            <person name="Ladd B."/>
            <person name="Jarett J.K."/>
            <person name="Geller-Mcgrath D.E."/>
            <person name="Sieber C.M.K."/>
            <person name="Emerson J.B."/>
            <person name="Anantharaman K."/>
            <person name="Thomas B.C."/>
            <person name="Malmstrom R."/>
            <person name="Stieglmeier M."/>
            <person name="Klingl A."/>
            <person name="Woyke T."/>
            <person name="Ryan C.M."/>
            <person name="Banfield J.F."/>
        </authorList>
    </citation>
    <scope>NUCLEOTIDE SEQUENCE [LARGE SCALE GENOMIC DNA]</scope>
</reference>
<dbReference type="InterPro" id="IPR000055">
    <property type="entry name" value="Restrct_endonuc_typeI_TRD"/>
</dbReference>
<evidence type="ECO:0000256" key="1">
    <source>
        <dbReference type="ARBA" id="ARBA00010923"/>
    </source>
</evidence>
<dbReference type="CDD" id="cd17267">
    <property type="entry name" value="RMtype1_S_EcoAO83I-TRD1-CR1_like"/>
    <property type="match status" value="1"/>
</dbReference>
<dbReference type="Proteomes" id="UP000231469">
    <property type="component" value="Unassembled WGS sequence"/>
</dbReference>
<evidence type="ECO:0000256" key="3">
    <source>
        <dbReference type="ARBA" id="ARBA00023125"/>
    </source>
</evidence>
<dbReference type="SUPFAM" id="SSF116734">
    <property type="entry name" value="DNA methylase specificity domain"/>
    <property type="match status" value="2"/>
</dbReference>
<sequence>MITKTKTTWRKVKLGEIADFAKGKKPQRLTNKKLSENFKEYILLGDEKFYTEPDRFLVDAMPSDILIVADGARSGAVLAGKGGVLGSTLLRIRIKNEAQNKVDSRFLYFGLKHFERVFQSVLTGSAIPHIDQKNLRDFELLIPEDPVDQKHIANILSAFDEKIELNNKISKNLETMAQAIFKEWFVKFKFPDHKKAKFVDSELGKIPKGWEVKNLGDILVLEYGEALTSINRKKGVIPVYGSSGLVGYHDKKLVNGPGIIIGRAGIPGSVYWSQVDFHCVDSTFYVETKISKYFVFYLLKRQNLKSLISGSAVPGINRNIIYPNRIVLPLPSIINDFEKIMSPIFLKIYKNKLENQKLASLRDLLLPKLMSGKILVKS</sequence>
<evidence type="ECO:0000313" key="5">
    <source>
        <dbReference type="EMBL" id="PJA02143.1"/>
    </source>
</evidence>
<comment type="caution">
    <text evidence="5">The sequence shown here is derived from an EMBL/GenBank/DDBJ whole genome shotgun (WGS) entry which is preliminary data.</text>
</comment>
<evidence type="ECO:0000313" key="6">
    <source>
        <dbReference type="Proteomes" id="UP000231469"/>
    </source>
</evidence>
<name>A0A2M7VK15_9BACT</name>
<protein>
    <recommendedName>
        <fullName evidence="4">Type I restriction modification DNA specificity domain-containing protein</fullName>
    </recommendedName>
</protein>
<dbReference type="Pfam" id="PF01420">
    <property type="entry name" value="Methylase_S"/>
    <property type="match status" value="2"/>
</dbReference>
<keyword evidence="2" id="KW-0680">Restriction system</keyword>
<gene>
    <name evidence="5" type="ORF">COX73_02330</name>
</gene>
<proteinExistence type="inferred from homology"/>
<evidence type="ECO:0000256" key="2">
    <source>
        <dbReference type="ARBA" id="ARBA00022747"/>
    </source>
</evidence>
<feature type="domain" description="Type I restriction modification DNA specificity" evidence="4">
    <location>
        <begin position="8"/>
        <end position="174"/>
    </location>
</feature>
<dbReference type="GO" id="GO:0003677">
    <property type="term" value="F:DNA binding"/>
    <property type="evidence" value="ECO:0007669"/>
    <property type="project" value="UniProtKB-KW"/>
</dbReference>